<dbReference type="Gene3D" id="3.40.50.1360">
    <property type="match status" value="1"/>
</dbReference>
<dbReference type="SUPFAM" id="SSF100950">
    <property type="entry name" value="NagB/RpiA/CoA transferase-like"/>
    <property type="match status" value="1"/>
</dbReference>
<reference evidence="1" key="1">
    <citation type="submission" date="2019-08" db="EMBL/GenBank/DDBJ databases">
        <authorList>
            <person name="Kucharzyk K."/>
            <person name="Murdoch R.W."/>
            <person name="Higgins S."/>
            <person name="Loffler F."/>
        </authorList>
    </citation>
    <scope>NUCLEOTIDE SEQUENCE</scope>
</reference>
<dbReference type="EC" id="3.5.99.6" evidence="1"/>
<name>A0A645FF93_9ZZZZ</name>
<gene>
    <name evidence="1" type="primary">nagB_53</name>
    <name evidence="1" type="ORF">SDC9_159581</name>
</gene>
<dbReference type="InterPro" id="IPR037171">
    <property type="entry name" value="NagB/RpiA_transferase-like"/>
</dbReference>
<sequence length="268" mass="30027">MFSEIAKSDREDKKFTFINGNPNPGVYIPLAAAINERRINCRNVFPVTMDEWADDQGHIAPISYRSGFSYSFLKYFYEQIDPELRMPLSNILYPTTENIESYSDRIDDISDGGVDVCYSGPGWAGHIAFIDPCPELIDGYSEGGKYIITSLDDPYFQQKAQVLTLHPLTIMQNSLHGVFGQSGDIANVPPRAATIGPRDVLHAKRRFEYHGLVTSGSFSSWQRMTSRLITHGPVTPYVPGSIFQLMKTSLYMEPSLAEPISCMETVGY</sequence>
<dbReference type="AlphaFoldDB" id="A0A645FF93"/>
<dbReference type="GO" id="GO:0004342">
    <property type="term" value="F:glucosamine-6-phosphate deaminase activity"/>
    <property type="evidence" value="ECO:0007669"/>
    <property type="project" value="UniProtKB-EC"/>
</dbReference>
<organism evidence="1">
    <name type="scientific">bioreactor metagenome</name>
    <dbReference type="NCBI Taxonomy" id="1076179"/>
    <lineage>
        <taxon>unclassified sequences</taxon>
        <taxon>metagenomes</taxon>
        <taxon>ecological metagenomes</taxon>
    </lineage>
</organism>
<accession>A0A645FF93</accession>
<comment type="caution">
    <text evidence="1">The sequence shown here is derived from an EMBL/GenBank/DDBJ whole genome shotgun (WGS) entry which is preliminary data.</text>
</comment>
<dbReference type="EMBL" id="VSSQ01058582">
    <property type="protein sequence ID" value="MPN12266.1"/>
    <property type="molecule type" value="Genomic_DNA"/>
</dbReference>
<evidence type="ECO:0000313" key="1">
    <source>
        <dbReference type="EMBL" id="MPN12266.1"/>
    </source>
</evidence>
<protein>
    <submittedName>
        <fullName evidence="1">Glucosamine-6-phosphate deaminase</fullName>
        <ecNumber evidence="1">3.5.99.6</ecNumber>
    </submittedName>
</protein>
<proteinExistence type="predicted"/>
<keyword evidence="1" id="KW-0378">Hydrolase</keyword>